<dbReference type="KEGG" id="pbl:PAAG_01958"/>
<dbReference type="eggNOG" id="ENOG502STJT">
    <property type="taxonomic scope" value="Eukaryota"/>
</dbReference>
<dbReference type="RefSeq" id="XP_002796070.1">
    <property type="nucleotide sequence ID" value="XM_002796024.1"/>
</dbReference>
<proteinExistence type="predicted"/>
<name>C1GTW3_PARBA</name>
<feature type="region of interest" description="Disordered" evidence="1">
    <location>
        <begin position="1"/>
        <end position="23"/>
    </location>
</feature>
<evidence type="ECO:0000256" key="1">
    <source>
        <dbReference type="SAM" id="MobiDB-lite"/>
    </source>
</evidence>
<dbReference type="VEuPathDB" id="FungiDB:PAAG_01958"/>
<feature type="region of interest" description="Disordered" evidence="1">
    <location>
        <begin position="230"/>
        <end position="279"/>
    </location>
</feature>
<dbReference type="OrthoDB" id="4509994at2759"/>
<organism evidence="2 3">
    <name type="scientific">Paracoccidioides lutzii (strain ATCC MYA-826 / Pb01)</name>
    <name type="common">Paracoccidioides brasiliensis</name>
    <dbReference type="NCBI Taxonomy" id="502779"/>
    <lineage>
        <taxon>Eukaryota</taxon>
        <taxon>Fungi</taxon>
        <taxon>Dikarya</taxon>
        <taxon>Ascomycota</taxon>
        <taxon>Pezizomycotina</taxon>
        <taxon>Eurotiomycetes</taxon>
        <taxon>Eurotiomycetidae</taxon>
        <taxon>Onygenales</taxon>
        <taxon>Ajellomycetaceae</taxon>
        <taxon>Paracoccidioides</taxon>
    </lineage>
</organism>
<evidence type="ECO:0000313" key="2">
    <source>
        <dbReference type="EMBL" id="EEH39769.1"/>
    </source>
</evidence>
<protein>
    <recommendedName>
        <fullName evidence="4">Retrotransposon gag domain-containing protein</fullName>
    </recommendedName>
</protein>
<keyword evidence="3" id="KW-1185">Reference proteome</keyword>
<dbReference type="OMA" id="SCAAFRE"/>
<dbReference type="HOGENOM" id="CLU_072124_0_0_1"/>
<accession>C1GTW3</accession>
<dbReference type="Proteomes" id="UP000002059">
    <property type="component" value="Partially assembled WGS sequence"/>
</dbReference>
<feature type="region of interest" description="Disordered" evidence="1">
    <location>
        <begin position="50"/>
        <end position="69"/>
    </location>
</feature>
<gene>
    <name evidence="2" type="ORF">PAAG_01958</name>
</gene>
<sequence>MDEARSRIGRLQMERDDKQRQVDELNQQVDSLIEERNTLQQAVTSLALQARPAESQKAQRSAKLDDPKHLTYGKEPIFENWLSRMRRKLEVNADHFPTEKSRVAYIENRTEGKAVRHLAPRMTNDHPENFETAEEVFEYLQGIYEGVNKLENAKIDYRRLIMRNNDDYHEFVTKFLHLAGEAQIHKEDYKADFLHKLSFDLQRMVTAACASCAAFREVQEICSRTAHYLKGMPNQSNRRPPNSGNQGQRQNNCEGSPTIQNNRESTPTALSQTPENRPKNEDWIKNVELSYKYILHIYYNDLLNIKLC</sequence>
<reference evidence="2 3" key="1">
    <citation type="journal article" date="2011" name="PLoS Genet.">
        <title>Comparative genomic analysis of human fungal pathogens causing paracoccidioidomycosis.</title>
        <authorList>
            <person name="Desjardins C.A."/>
            <person name="Champion M.D."/>
            <person name="Holder J.W."/>
            <person name="Muszewska A."/>
            <person name="Goldberg J."/>
            <person name="Bailao A.M."/>
            <person name="Brigido M.M."/>
            <person name="Ferreira M.E."/>
            <person name="Garcia A.M."/>
            <person name="Grynberg M."/>
            <person name="Gujja S."/>
            <person name="Heiman D.I."/>
            <person name="Henn M.R."/>
            <person name="Kodira C.D."/>
            <person name="Leon-Narvaez H."/>
            <person name="Longo L.V."/>
            <person name="Ma L.J."/>
            <person name="Malavazi I."/>
            <person name="Matsuo A.L."/>
            <person name="Morais F.V."/>
            <person name="Pereira M."/>
            <person name="Rodriguez-Brito S."/>
            <person name="Sakthikumar S."/>
            <person name="Salem-Izacc S.M."/>
            <person name="Sykes S.M."/>
            <person name="Teixeira M.M."/>
            <person name="Vallejo M.C."/>
            <person name="Walter M.E."/>
            <person name="Yandava C."/>
            <person name="Young S."/>
            <person name="Zeng Q."/>
            <person name="Zucker J."/>
            <person name="Felipe M.S."/>
            <person name="Goldman G.H."/>
            <person name="Haas B.J."/>
            <person name="McEwen J.G."/>
            <person name="Nino-Vega G."/>
            <person name="Puccia R."/>
            <person name="San-Blas G."/>
            <person name="Soares C.M."/>
            <person name="Birren B.W."/>
            <person name="Cuomo C.A."/>
        </authorList>
    </citation>
    <scope>NUCLEOTIDE SEQUENCE [LARGE SCALE GENOMIC DNA]</scope>
    <source>
        <strain evidence="3">ATCC MYA-826 / Pb01</strain>
    </source>
</reference>
<feature type="compositionally biased region" description="Polar residues" evidence="1">
    <location>
        <begin position="233"/>
        <end position="275"/>
    </location>
</feature>
<evidence type="ECO:0000313" key="3">
    <source>
        <dbReference type="Proteomes" id="UP000002059"/>
    </source>
</evidence>
<evidence type="ECO:0008006" key="4">
    <source>
        <dbReference type="Google" id="ProtNLM"/>
    </source>
</evidence>
<dbReference type="EMBL" id="KN293995">
    <property type="protein sequence ID" value="EEH39769.1"/>
    <property type="molecule type" value="Genomic_DNA"/>
</dbReference>
<dbReference type="GeneID" id="9099516"/>
<dbReference type="AlphaFoldDB" id="C1GTW3"/>